<protein>
    <submittedName>
        <fullName evidence="3">Uncharacterized protein</fullName>
    </submittedName>
</protein>
<dbReference type="RefSeq" id="WP_228398786.1">
    <property type="nucleotide sequence ID" value="NZ_JADRCP010000004.1"/>
</dbReference>
<keyword evidence="1" id="KW-0732">Signal</keyword>
<evidence type="ECO:0000313" key="3">
    <source>
        <dbReference type="EMBL" id="MBK5177450.1"/>
    </source>
</evidence>
<proteinExistence type="predicted"/>
<reference evidence="3 5" key="1">
    <citation type="submission" date="2020-11" db="EMBL/GenBank/DDBJ databases">
        <title>Insectihabitans protaetiae gen. nov. sp. nov. and Insectihabitans allomyrinae sp. nov., isolated from larvae of Protaetia brevitarsis seulensis and Allomyrina dichotoma, respectively.</title>
        <authorList>
            <person name="Lee S.D."/>
            <person name="Byeon Y.-S."/>
            <person name="Kim S.-M."/>
            <person name="Yang H.L."/>
            <person name="Kim I.S."/>
        </authorList>
    </citation>
    <scope>NUCLEOTIDE SEQUENCE</scope>
    <source>
        <strain evidence="3">CWB-B4</strain>
        <strain evidence="2 5">CWB-B43</strain>
    </source>
</reference>
<evidence type="ECO:0000256" key="1">
    <source>
        <dbReference type="SAM" id="SignalP"/>
    </source>
</evidence>
<dbReference type="EMBL" id="JADRCQ010000004">
    <property type="protein sequence ID" value="MBK5074141.1"/>
    <property type="molecule type" value="Genomic_DNA"/>
</dbReference>
<dbReference type="Proteomes" id="UP001296969">
    <property type="component" value="Unassembled WGS sequence"/>
</dbReference>
<gene>
    <name evidence="3" type="ORF">I2492_14100</name>
    <name evidence="2" type="ORF">I2493_14100</name>
</gene>
<evidence type="ECO:0000313" key="4">
    <source>
        <dbReference type="Proteomes" id="UP000807542"/>
    </source>
</evidence>
<dbReference type="Proteomes" id="UP000807542">
    <property type="component" value="Unassembled WGS sequence"/>
</dbReference>
<organism evidence="3 4">
    <name type="scientific">Limnobaculum xujianqingii</name>
    <dbReference type="NCBI Taxonomy" id="2738837"/>
    <lineage>
        <taxon>Bacteria</taxon>
        <taxon>Pseudomonadati</taxon>
        <taxon>Pseudomonadota</taxon>
        <taxon>Gammaproteobacteria</taxon>
        <taxon>Enterobacterales</taxon>
        <taxon>Budviciaceae</taxon>
        <taxon>Limnobaculum</taxon>
    </lineage>
</organism>
<evidence type="ECO:0000313" key="5">
    <source>
        <dbReference type="Proteomes" id="UP001296969"/>
    </source>
</evidence>
<sequence length="239" mass="26369">MITVSTLITALSLGITGSALLQDELNENQINTILSTAFTDLKNVPVRACVTLPAAAAELPADVETASLLTMEGTVKKDVAALIKNGLITVQFNTGKGAPTVKKPGYVAIEKDVSLSHVEVTPFGKSFYRYDESKSSGALNGKKGLYTANRFCAHIVYGGMEKFMKPTKNPFDNNPHLVTWVDFLWKPDERKTAWLADKDLKDALRYHPEKDGWAHRGILLEQSDDGRWGLGNDPYTIRW</sequence>
<evidence type="ECO:0000313" key="2">
    <source>
        <dbReference type="EMBL" id="MBK5074141.1"/>
    </source>
</evidence>
<feature type="signal peptide" evidence="1">
    <location>
        <begin position="1"/>
        <end position="21"/>
    </location>
</feature>
<accession>A0A9D7AK96</accession>
<comment type="caution">
    <text evidence="3">The sequence shown here is derived from an EMBL/GenBank/DDBJ whole genome shotgun (WGS) entry which is preliminary data.</text>
</comment>
<feature type="chain" id="PRO_5039282491" evidence="1">
    <location>
        <begin position="22"/>
        <end position="239"/>
    </location>
</feature>
<name>A0A9D7AK96_9GAMM</name>
<dbReference type="AlphaFoldDB" id="A0A9D7AK96"/>
<keyword evidence="5" id="KW-1185">Reference proteome</keyword>
<dbReference type="EMBL" id="JADRCP010000004">
    <property type="protein sequence ID" value="MBK5177450.1"/>
    <property type="molecule type" value="Genomic_DNA"/>
</dbReference>